<feature type="transmembrane region" description="Helical" evidence="1">
    <location>
        <begin position="650"/>
        <end position="677"/>
    </location>
</feature>
<keyword evidence="1" id="KW-0812">Transmembrane</keyword>
<dbReference type="OrthoDB" id="419058at2"/>
<organism evidence="3 4">
    <name type="scientific">Streptomyces zinciresistens K42</name>
    <dbReference type="NCBI Taxonomy" id="700597"/>
    <lineage>
        <taxon>Bacteria</taxon>
        <taxon>Bacillati</taxon>
        <taxon>Actinomycetota</taxon>
        <taxon>Actinomycetes</taxon>
        <taxon>Kitasatosporales</taxon>
        <taxon>Streptomycetaceae</taxon>
        <taxon>Streptomyces</taxon>
    </lineage>
</organism>
<feature type="transmembrane region" description="Helical" evidence="1">
    <location>
        <begin position="543"/>
        <end position="562"/>
    </location>
</feature>
<feature type="transmembrane region" description="Helical" evidence="1">
    <location>
        <begin position="896"/>
        <end position="916"/>
    </location>
</feature>
<evidence type="ECO:0000313" key="4">
    <source>
        <dbReference type="Proteomes" id="UP000004217"/>
    </source>
</evidence>
<dbReference type="Gene3D" id="3.40.50.300">
    <property type="entry name" value="P-loop containing nucleotide triphosphate hydrolases"/>
    <property type="match status" value="1"/>
</dbReference>
<gene>
    <name evidence="3" type="ORF">SZN_14646</name>
</gene>
<protein>
    <recommendedName>
        <fullName evidence="2">NACHT domain-containing protein</fullName>
    </recommendedName>
</protein>
<dbReference type="RefSeq" id="WP_007495588.1">
    <property type="nucleotide sequence ID" value="NZ_AGBF01000038.1"/>
</dbReference>
<keyword evidence="4" id="KW-1185">Reference proteome</keyword>
<name>G2GBQ5_9ACTN</name>
<dbReference type="PATRIC" id="fig|700597.3.peg.2869"/>
<dbReference type="AlphaFoldDB" id="G2GBQ5"/>
<feature type="transmembrane region" description="Helical" evidence="1">
    <location>
        <begin position="434"/>
        <end position="454"/>
    </location>
</feature>
<feature type="transmembrane region" description="Helical" evidence="1">
    <location>
        <begin position="506"/>
        <end position="523"/>
    </location>
</feature>
<feature type="domain" description="NACHT" evidence="2">
    <location>
        <begin position="149"/>
        <end position="273"/>
    </location>
</feature>
<evidence type="ECO:0000256" key="1">
    <source>
        <dbReference type="SAM" id="Phobius"/>
    </source>
</evidence>
<dbReference type="InterPro" id="IPR007111">
    <property type="entry name" value="NACHT_NTPase"/>
</dbReference>
<keyword evidence="1" id="KW-0472">Membrane</keyword>
<dbReference type="InterPro" id="IPR027417">
    <property type="entry name" value="P-loop_NTPase"/>
</dbReference>
<comment type="caution">
    <text evidence="3">The sequence shown here is derived from an EMBL/GenBank/DDBJ whole genome shotgun (WGS) entry which is preliminary data.</text>
</comment>
<dbReference type="Proteomes" id="UP000004217">
    <property type="component" value="Unassembled WGS sequence"/>
</dbReference>
<dbReference type="SUPFAM" id="SSF52540">
    <property type="entry name" value="P-loop containing nucleoside triphosphate hydrolases"/>
    <property type="match status" value="1"/>
</dbReference>
<accession>G2GBQ5</accession>
<feature type="transmembrane region" description="Helical" evidence="1">
    <location>
        <begin position="582"/>
        <end position="604"/>
    </location>
</feature>
<evidence type="ECO:0000259" key="2">
    <source>
        <dbReference type="PROSITE" id="PS50837"/>
    </source>
</evidence>
<dbReference type="EMBL" id="AGBF01000038">
    <property type="protein sequence ID" value="EGX59078.1"/>
    <property type="molecule type" value="Genomic_DNA"/>
</dbReference>
<dbReference type="PROSITE" id="PS50837">
    <property type="entry name" value="NACHT"/>
    <property type="match status" value="1"/>
</dbReference>
<feature type="transmembrane region" description="Helical" evidence="1">
    <location>
        <begin position="855"/>
        <end position="876"/>
    </location>
</feature>
<feature type="transmembrane region" description="Helical" evidence="1">
    <location>
        <begin position="610"/>
        <end position="629"/>
    </location>
</feature>
<sequence>MSGGWRGARLRRRVMFGVCGAALVALASVLRTIDDVASESVLVSVIGAVVSVAALLADVLRGDADPPPQPGDDVRRRAADQLADAVREQWAAEFRLRRLQDPEPVDVRWTAADPRLADHPENVRRIPTQRDGERRLGDVVAAFGSVPGRRLVVLGGPGSGKTVLALRFTLGRLAERQAGGPVPVIFQPAGWDPRHTGLRDWLAERLAAEHRPLALPAGGQRTLARALLDSGLVLPVLDGFDELPEDVYGMAVRRINSELDDDLPLLLTSRPRAWRTAVDEGDVLTAAQVVRLLPLEIGQSAAHLERTARPLPAAGALRTTVWTPVLERLARDPDDQLAAVLTVPLMVALARTVYGDRTRDPAELLDRVRFPTGAHIEEHLLEAFVPAAFTDTGAHGAAEAKRRLGRLARELDRRGTARFGWWELESMTPRLLRVYAPGLVAIVVNALLLIPALLSRAWSDPATVDDSASLLMTLVGQSLGYAFGVAFLLPPAGGRVPRAAFLRRQLAVATAAAAVLWAGFAFTDDLRFGFRFGAVTDGWLPDLLAGCLFALLFCLFFGIAGLSRRPRPLSLPWAGGHRGRAAARGCGGALAALGAAVLTAVLAGVADSPWTALFGTVCGVAGGVLLLGATRRAERDSAPLARPGRVVRGLAARLVRGTAAALLVGVAATTAGGLAAVGVTVLKSAPKEGLDGRRIGGWEFRERHGVRFATTGRPLRGTLLYPARDARPVAYPRRTSPPNCRLPLVTGRSCDAFTARRTAFEARDGAVVVRLATRDGLRTADAAGLRSELPPRARDWLTEGSSRGTAGRLLPPILAAGVLVGLVGGCVCGVYHALSTPSDVMRAAGPRSSLRTDRTASLARGALAALATAVVCVPVVTMSRDWGGFVQAGTQLWVPVGTAALALSAWGRLAVARIWLAASGRMPWRCMAFLDEAHRRGVLRQSGAYYEFRHLRLQRQLAAEPVACPADRPLGVGG</sequence>
<proteinExistence type="predicted"/>
<keyword evidence="1" id="KW-1133">Transmembrane helix</keyword>
<feature type="transmembrane region" description="Helical" evidence="1">
    <location>
        <begin position="813"/>
        <end position="834"/>
    </location>
</feature>
<reference evidence="3 4" key="1">
    <citation type="submission" date="2011-08" db="EMBL/GenBank/DDBJ databases">
        <authorList>
            <person name="Lin Y."/>
            <person name="Hao X."/>
            <person name="Johnstone L."/>
            <person name="Miller S.J."/>
            <person name="Wei G."/>
            <person name="Rensing C."/>
        </authorList>
    </citation>
    <scope>NUCLEOTIDE SEQUENCE [LARGE SCALE GENOMIC DNA]</scope>
    <source>
        <strain evidence="3 4">K42</strain>
    </source>
</reference>
<feature type="transmembrane region" description="Helical" evidence="1">
    <location>
        <begin position="41"/>
        <end position="60"/>
    </location>
</feature>
<feature type="transmembrane region" description="Helical" evidence="1">
    <location>
        <begin position="474"/>
        <end position="494"/>
    </location>
</feature>
<evidence type="ECO:0000313" key="3">
    <source>
        <dbReference type="EMBL" id="EGX59078.1"/>
    </source>
</evidence>